<dbReference type="AlphaFoldDB" id="A0A1W6JY60"/>
<feature type="transmembrane region" description="Helical" evidence="1">
    <location>
        <begin position="20"/>
        <end position="37"/>
    </location>
</feature>
<accession>A0A1W6JY60</accession>
<evidence type="ECO:0000313" key="2">
    <source>
        <dbReference type="EMBL" id="ARM75187.1"/>
    </source>
</evidence>
<keyword evidence="1" id="KW-0472">Membrane</keyword>
<dbReference type="OrthoDB" id="43597at2157"/>
<evidence type="ECO:0000313" key="3">
    <source>
        <dbReference type="Proteomes" id="UP000193404"/>
    </source>
</evidence>
<gene>
    <name evidence="2" type="ORF">B6F84_03485</name>
</gene>
<proteinExistence type="predicted"/>
<dbReference type="GO" id="GO:0140359">
    <property type="term" value="F:ABC-type transporter activity"/>
    <property type="evidence" value="ECO:0007669"/>
    <property type="project" value="InterPro"/>
</dbReference>
<dbReference type="STRING" id="282676.B6F84_03485"/>
<dbReference type="EMBL" id="CP020477">
    <property type="protein sequence ID" value="ARM75187.1"/>
    <property type="molecule type" value="Genomic_DNA"/>
</dbReference>
<dbReference type="KEGG" id="aman:B6F84_03485"/>
<protein>
    <submittedName>
        <fullName evidence="2">Bacitracin ABC transporter permease</fullName>
    </submittedName>
</protein>
<sequence>MIEKIILYEIRRAIARKKVITLVAITFLFEIGIYLALAEFRTPRVEALLKPIEDLIWLAGVLLPQSLLIHFISISISSGAMSEEYEQGTVDFFMTKPITRLQFLIGKFIGGYLLVASIYGLMVALALIFSEGFFGYQAELNYLWIIISSILFSTLTFFSIGFMFGEMLRRSSLAFLVSSTILIGSVIIGAVLLFVAKLTGLFFLIGIAISLPSWGATELPFLLAQSIPHASLIVQALEIFPAVPGTTIAAIAYILGYSGISVAIGFLSYLHRDIPKKVS</sequence>
<name>A0A1W6JY60_9CREN</name>
<organism evidence="2 3">
    <name type="scientific">Acidianus manzaensis</name>
    <dbReference type="NCBI Taxonomy" id="282676"/>
    <lineage>
        <taxon>Archaea</taxon>
        <taxon>Thermoproteota</taxon>
        <taxon>Thermoprotei</taxon>
        <taxon>Sulfolobales</taxon>
        <taxon>Sulfolobaceae</taxon>
        <taxon>Acidianus</taxon>
    </lineage>
</organism>
<feature type="transmembrane region" description="Helical" evidence="1">
    <location>
        <begin position="104"/>
        <end position="130"/>
    </location>
</feature>
<dbReference type="Proteomes" id="UP000193404">
    <property type="component" value="Chromosome"/>
</dbReference>
<dbReference type="Pfam" id="PF12679">
    <property type="entry name" value="ABC2_membrane_2"/>
    <property type="match status" value="1"/>
</dbReference>
<feature type="transmembrane region" description="Helical" evidence="1">
    <location>
        <begin position="250"/>
        <end position="270"/>
    </location>
</feature>
<keyword evidence="1" id="KW-0812">Transmembrane</keyword>
<dbReference type="PANTHER" id="PTHR37305:SF1">
    <property type="entry name" value="MEMBRANE PROTEIN"/>
    <property type="match status" value="1"/>
</dbReference>
<reference evidence="2 3" key="1">
    <citation type="submission" date="2017-03" db="EMBL/GenBank/DDBJ databases">
        <title>Sulfur activation and transportation mechanism of thermophilic Archaea Acidianus manzaensis YN-25.</title>
        <authorList>
            <person name="Ma Y."/>
            <person name="Yang Y."/>
            <person name="Xia J."/>
        </authorList>
    </citation>
    <scope>NUCLEOTIDE SEQUENCE [LARGE SCALE GENOMIC DNA]</scope>
    <source>
        <strain evidence="2 3">YN-25</strain>
    </source>
</reference>
<keyword evidence="3" id="KW-1185">Reference proteome</keyword>
<dbReference type="GO" id="GO:0005886">
    <property type="term" value="C:plasma membrane"/>
    <property type="evidence" value="ECO:0007669"/>
    <property type="project" value="UniProtKB-SubCell"/>
</dbReference>
<feature type="transmembrane region" description="Helical" evidence="1">
    <location>
        <begin position="176"/>
        <end position="209"/>
    </location>
</feature>
<keyword evidence="1" id="KW-1133">Transmembrane helix</keyword>
<dbReference type="PANTHER" id="PTHR37305">
    <property type="entry name" value="INTEGRAL MEMBRANE PROTEIN-RELATED"/>
    <property type="match status" value="1"/>
</dbReference>
<feature type="transmembrane region" description="Helical" evidence="1">
    <location>
        <begin position="57"/>
        <end position="76"/>
    </location>
</feature>
<evidence type="ECO:0000256" key="1">
    <source>
        <dbReference type="SAM" id="Phobius"/>
    </source>
</evidence>
<feature type="transmembrane region" description="Helical" evidence="1">
    <location>
        <begin position="142"/>
        <end position="164"/>
    </location>
</feature>